<keyword evidence="8" id="KW-1185">Reference proteome</keyword>
<gene>
    <name evidence="7" type="ORF">ACFQVC_08905</name>
</gene>
<organism evidence="7 8">
    <name type="scientific">Streptomyces monticola</name>
    <dbReference type="NCBI Taxonomy" id="2666263"/>
    <lineage>
        <taxon>Bacteria</taxon>
        <taxon>Bacillati</taxon>
        <taxon>Actinomycetota</taxon>
        <taxon>Actinomycetes</taxon>
        <taxon>Kitasatosporales</taxon>
        <taxon>Streptomycetaceae</taxon>
        <taxon>Streptomyces</taxon>
    </lineage>
</organism>
<evidence type="ECO:0000256" key="3">
    <source>
        <dbReference type="ARBA" id="ARBA00023136"/>
    </source>
</evidence>
<keyword evidence="4" id="KW-0564">Palmitate</keyword>
<feature type="signal peptide" evidence="6">
    <location>
        <begin position="1"/>
        <end position="16"/>
    </location>
</feature>
<protein>
    <submittedName>
        <fullName evidence="7">ABC transporter substrate-binding protein</fullName>
    </submittedName>
</protein>
<dbReference type="InterPro" id="IPR006059">
    <property type="entry name" value="SBP"/>
</dbReference>
<reference evidence="8" key="1">
    <citation type="journal article" date="2019" name="Int. J. Syst. Evol. Microbiol.">
        <title>The Global Catalogue of Microorganisms (GCM) 10K type strain sequencing project: providing services to taxonomists for standard genome sequencing and annotation.</title>
        <authorList>
            <consortium name="The Broad Institute Genomics Platform"/>
            <consortium name="The Broad Institute Genome Sequencing Center for Infectious Disease"/>
            <person name="Wu L."/>
            <person name="Ma J."/>
        </authorList>
    </citation>
    <scope>NUCLEOTIDE SEQUENCE [LARGE SCALE GENOMIC DNA]</scope>
    <source>
        <strain evidence="8">SYNS20</strain>
    </source>
</reference>
<dbReference type="CDD" id="cd13585">
    <property type="entry name" value="PBP2_TMBP_like"/>
    <property type="match status" value="1"/>
</dbReference>
<dbReference type="RefSeq" id="WP_381828613.1">
    <property type="nucleotide sequence ID" value="NZ_JBHTCF010000003.1"/>
</dbReference>
<comment type="caution">
    <text evidence="7">The sequence shown here is derived from an EMBL/GenBank/DDBJ whole genome shotgun (WGS) entry which is preliminary data.</text>
</comment>
<dbReference type="EMBL" id="JBHTCF010000003">
    <property type="protein sequence ID" value="MFC7304326.1"/>
    <property type="molecule type" value="Genomic_DNA"/>
</dbReference>
<sequence>MLAALAALPLTGAVGACSGGAASRTADGGTTRITFWSALRGSQEVVDAFNRTHDRIQVDFEQVPSGLQGGYAKLSNAARAGNAPDVATIEYPQVPEFAIDGVARDLTGLVSDRLRARLLPEALGLTTFEGRTYTVPLDIEPMVLHYRADLFRRYGLDVPTTWEEFAETARTVRRRAPGRRLAYFPTDGGTQFSAWAWQAGAQWFETRKGAWNVSLTDAPTRRVAAYWQRLLDGDALPAYAANSQEANAHVAAGRVLARLSGAWDAGAHMNAQPGQKGLWRLAPMPQWDPGRPAVGTHGGSTFAVTRDSKYPEAAMEFIEWQVTHPDALRARLSSGTSSQFPVADELVAVGAKAFDRSYYGGQDIYRLFDEQARSVRHGWTWGPRMSATHSLMDDGFARAGGGAGTLLDAVRAAQDGTMPDLEALGLNTTRRST</sequence>
<accession>A0ABW2JFI9</accession>
<keyword evidence="2 6" id="KW-0732">Signal</keyword>
<evidence type="ECO:0000256" key="2">
    <source>
        <dbReference type="ARBA" id="ARBA00022729"/>
    </source>
</evidence>
<keyword evidence="5" id="KW-0449">Lipoprotein</keyword>
<proteinExistence type="predicted"/>
<dbReference type="Proteomes" id="UP001596523">
    <property type="component" value="Unassembled WGS sequence"/>
</dbReference>
<evidence type="ECO:0000256" key="6">
    <source>
        <dbReference type="SAM" id="SignalP"/>
    </source>
</evidence>
<dbReference type="InterPro" id="IPR050490">
    <property type="entry name" value="Bact_solute-bd_prot1"/>
</dbReference>
<evidence type="ECO:0000256" key="4">
    <source>
        <dbReference type="ARBA" id="ARBA00023139"/>
    </source>
</evidence>
<feature type="chain" id="PRO_5045654036" evidence="6">
    <location>
        <begin position="17"/>
        <end position="433"/>
    </location>
</feature>
<dbReference type="PANTHER" id="PTHR43649:SF33">
    <property type="entry name" value="POLYGALACTURONAN_RHAMNOGALACTURONAN-BINDING PROTEIN YTCQ"/>
    <property type="match status" value="1"/>
</dbReference>
<keyword evidence="1" id="KW-1003">Cell membrane</keyword>
<name>A0ABW2JFI9_9ACTN</name>
<evidence type="ECO:0000313" key="8">
    <source>
        <dbReference type="Proteomes" id="UP001596523"/>
    </source>
</evidence>
<keyword evidence="3" id="KW-0472">Membrane</keyword>
<evidence type="ECO:0000256" key="1">
    <source>
        <dbReference type="ARBA" id="ARBA00022475"/>
    </source>
</evidence>
<dbReference type="SUPFAM" id="SSF53850">
    <property type="entry name" value="Periplasmic binding protein-like II"/>
    <property type="match status" value="1"/>
</dbReference>
<evidence type="ECO:0000256" key="5">
    <source>
        <dbReference type="ARBA" id="ARBA00023288"/>
    </source>
</evidence>
<dbReference type="Pfam" id="PF01547">
    <property type="entry name" value="SBP_bac_1"/>
    <property type="match status" value="1"/>
</dbReference>
<dbReference type="Gene3D" id="3.40.190.10">
    <property type="entry name" value="Periplasmic binding protein-like II"/>
    <property type="match status" value="1"/>
</dbReference>
<evidence type="ECO:0000313" key="7">
    <source>
        <dbReference type="EMBL" id="MFC7304326.1"/>
    </source>
</evidence>
<dbReference type="PANTHER" id="PTHR43649">
    <property type="entry name" value="ARABINOSE-BINDING PROTEIN-RELATED"/>
    <property type="match status" value="1"/>
</dbReference>